<accession>A0A1G7RFV4</accession>
<proteinExistence type="predicted"/>
<dbReference type="AlphaFoldDB" id="A0A1G7RFV4"/>
<name>A0A1G7RFV4_9EURY</name>
<dbReference type="RefSeq" id="WP_092694415.1">
    <property type="nucleotide sequence ID" value="NZ_FNBK01000015.1"/>
</dbReference>
<organism evidence="1 2">
    <name type="scientific">Halorientalis regularis</name>
    <dbReference type="NCBI Taxonomy" id="660518"/>
    <lineage>
        <taxon>Archaea</taxon>
        <taxon>Methanobacteriati</taxon>
        <taxon>Methanobacteriota</taxon>
        <taxon>Stenosarchaea group</taxon>
        <taxon>Halobacteria</taxon>
        <taxon>Halobacteriales</taxon>
        <taxon>Haloarculaceae</taxon>
        <taxon>Halorientalis</taxon>
    </lineage>
</organism>
<dbReference type="EMBL" id="FNBK01000015">
    <property type="protein sequence ID" value="SDG09524.1"/>
    <property type="molecule type" value="Genomic_DNA"/>
</dbReference>
<dbReference type="Proteomes" id="UP000199076">
    <property type="component" value="Unassembled WGS sequence"/>
</dbReference>
<gene>
    <name evidence="1" type="ORF">SAMN05216218_11512</name>
</gene>
<sequence>MSDRSSASEQVTYSAAQLRGDVLEGTVEESHPHAGLVPNADARELLNTLATAFDPDAHAGLDSVEESELYQTVLRNEGTDTLTEAVEAGNVSQMQYAVGMVNHEKDAESGSYRRWLHSTLVSEASVLFVTGGMGAGKTDWAFSGADEWHMVTRGRIVTNHEKAADRNENVEYVDTYKQVETLFKESTDDFYLLIDETGQGLTGVGGDQQKAQALARLLKLVRKGDAPAGTKRCICFIGQTVTDLSRDLRRLVAQTGAFVHKPAKKRLEVYGDELVDATEIQQAKPQTTFNGIKKSRLRFSTTEEPVFDMSGAVEESETDTDERFSERQISIRDAVRGVAIHDKSYREIANPEEGNFPYRKDWVGDRFREWRDQGMHAEIAGIEPSDFDSDTLDR</sequence>
<evidence type="ECO:0000313" key="2">
    <source>
        <dbReference type="Proteomes" id="UP000199076"/>
    </source>
</evidence>
<dbReference type="OrthoDB" id="287210at2157"/>
<reference evidence="2" key="1">
    <citation type="submission" date="2016-10" db="EMBL/GenBank/DDBJ databases">
        <authorList>
            <person name="Varghese N."/>
            <person name="Submissions S."/>
        </authorList>
    </citation>
    <scope>NUCLEOTIDE SEQUENCE [LARGE SCALE GENOMIC DNA]</scope>
    <source>
        <strain evidence="2">IBRC-M 10760</strain>
    </source>
</reference>
<evidence type="ECO:0008006" key="3">
    <source>
        <dbReference type="Google" id="ProtNLM"/>
    </source>
</evidence>
<dbReference type="STRING" id="660518.SAMN05216218_11512"/>
<protein>
    <recommendedName>
        <fullName evidence="3">Zona occludens toxin N-terminal domain-containing protein</fullName>
    </recommendedName>
</protein>
<evidence type="ECO:0000313" key="1">
    <source>
        <dbReference type="EMBL" id="SDG09524.1"/>
    </source>
</evidence>
<keyword evidence="2" id="KW-1185">Reference proteome</keyword>